<accession>A0A250F2J5</accession>
<sequence length="340" mass="38695">MSYTKTIRKTVRIPYSGSVSYGPSQSGGSVSYSGTVTEEIEVNVEVDTEPFEESIYNCNQSIGGLTGAVVATEAAQIASINANAKKVSGAIVKGFFSTIRSEITQQIAELRSQVDATLIHLRGLAQRCVEKQKQMERDYNSIAKRYLKTFEDLNNELSNRIYELNKPAFAFSKQSNQQNNRAYENDLVSTVAVFGKEGAELEAKISASIVKKRALDTIEKANTFLLKQKQLEELINRNMLKESKNATAYTPICFIEMENEQKQIDKKLYQQEFISQMPTNELMDNFLKQNWHKLPEENIVQLKRYFNIEIDNRYSNSDNHNSRVKGHILKMLQLNEIECI</sequence>
<protein>
    <submittedName>
        <fullName evidence="1">Uncharacterized protein</fullName>
    </submittedName>
</protein>
<dbReference type="EMBL" id="CP022383">
    <property type="protein sequence ID" value="ATA78435.1"/>
    <property type="molecule type" value="Genomic_DNA"/>
</dbReference>
<evidence type="ECO:0000313" key="1">
    <source>
        <dbReference type="EMBL" id="ATA78435.1"/>
    </source>
</evidence>
<reference evidence="2" key="1">
    <citation type="submission" date="2017-06" db="EMBL/GenBank/DDBJ databases">
        <title>Capnocytophaga spp. assemblies.</title>
        <authorList>
            <person name="Gulvik C.A."/>
        </authorList>
    </citation>
    <scope>NUCLEOTIDE SEQUENCE [LARGE SCALE GENOMIC DNA]</scope>
    <source>
        <strain evidence="2">H4486</strain>
    </source>
</reference>
<organism evidence="1 2">
    <name type="scientific">Capnocytophaga sputigena</name>
    <dbReference type="NCBI Taxonomy" id="1019"/>
    <lineage>
        <taxon>Bacteria</taxon>
        <taxon>Pseudomonadati</taxon>
        <taxon>Bacteroidota</taxon>
        <taxon>Flavobacteriia</taxon>
        <taxon>Flavobacteriales</taxon>
        <taxon>Flavobacteriaceae</taxon>
        <taxon>Capnocytophaga</taxon>
    </lineage>
</organism>
<name>A0A250F2J5_CAPSP</name>
<gene>
    <name evidence="1" type="ORF">CGC59_01530</name>
</gene>
<dbReference type="AlphaFoldDB" id="A0A250F2J5"/>
<proteinExistence type="predicted"/>
<evidence type="ECO:0000313" key="2">
    <source>
        <dbReference type="Proteomes" id="UP000217334"/>
    </source>
</evidence>
<dbReference type="Proteomes" id="UP000217334">
    <property type="component" value="Chromosome"/>
</dbReference>
<dbReference type="RefSeq" id="WP_095900627.1">
    <property type="nucleotide sequence ID" value="NZ_CP022383.1"/>
</dbReference>